<keyword evidence="2" id="KW-1185">Reference proteome</keyword>
<name>A0A6S7IMG0_PARCT</name>
<accession>A0A6S7IMG0</accession>
<dbReference type="CDD" id="cd01650">
    <property type="entry name" value="RT_nLTR_like"/>
    <property type="match status" value="1"/>
</dbReference>
<dbReference type="InterPro" id="IPR000477">
    <property type="entry name" value="RT_dom"/>
</dbReference>
<sequence length="447" mass="50610">MSVLKDCLPVVLDPITNIVNCSFATSTFPDDMKLAEVIPFLKDGDHEIASNNRPLSLLNTVSKICERAVLNQLNSYLTRNKRLSVQQSGNKKQHSTETLNLLITDHLLDAMDNKKLSAVILIDLSKAFDTLPITHGVPQGAILSPLLFCIYTNDLLTVTQSCDLNSFVDDSKISLSFSVKEVSDAKHKLETDLRLVAEWCCKNSLLINPEKTKFLLVGTRQLLNSLSDDMSLNFLNKTIVPVTSISDLGIILDRNLTYNEHITQLSSECMAKLCQINRVKHCFDQKTLIYIICAVVMGKLYYCSTVWSNTSSLNIKKLQAVQNFACRILGNGKKIDHITPILKDIGWLPVKEHLLFKDLVMIYKCINSLTPTYLCDLFLKRKELNNRATRNNEALHIPLFSTTTGQRSFRYRAVGLWNSLDNELKKLPLATFKIKLKEFLLSRYFET</sequence>
<dbReference type="AlphaFoldDB" id="A0A6S7IMG0"/>
<gene>
    <name evidence="1" type="ORF">PACLA_8A031840</name>
</gene>
<dbReference type="EMBL" id="CACRXK020009738">
    <property type="protein sequence ID" value="CAB4017860.1"/>
    <property type="molecule type" value="Genomic_DNA"/>
</dbReference>
<protein>
    <submittedName>
        <fullName evidence="1">Uncharacterized protein</fullName>
    </submittedName>
</protein>
<dbReference type="SUPFAM" id="SSF56672">
    <property type="entry name" value="DNA/RNA polymerases"/>
    <property type="match status" value="1"/>
</dbReference>
<dbReference type="Proteomes" id="UP001152795">
    <property type="component" value="Unassembled WGS sequence"/>
</dbReference>
<dbReference type="PANTHER" id="PTHR33332">
    <property type="entry name" value="REVERSE TRANSCRIPTASE DOMAIN-CONTAINING PROTEIN"/>
    <property type="match status" value="1"/>
</dbReference>
<organism evidence="1 2">
    <name type="scientific">Paramuricea clavata</name>
    <name type="common">Red gorgonian</name>
    <name type="synonym">Violescent sea-whip</name>
    <dbReference type="NCBI Taxonomy" id="317549"/>
    <lineage>
        <taxon>Eukaryota</taxon>
        <taxon>Metazoa</taxon>
        <taxon>Cnidaria</taxon>
        <taxon>Anthozoa</taxon>
        <taxon>Octocorallia</taxon>
        <taxon>Malacalcyonacea</taxon>
        <taxon>Plexauridae</taxon>
        <taxon>Paramuricea</taxon>
    </lineage>
</organism>
<evidence type="ECO:0000313" key="1">
    <source>
        <dbReference type="EMBL" id="CAB4017860.1"/>
    </source>
</evidence>
<comment type="caution">
    <text evidence="1">The sequence shown here is derived from an EMBL/GenBank/DDBJ whole genome shotgun (WGS) entry which is preliminary data.</text>
</comment>
<dbReference type="OrthoDB" id="6630343at2759"/>
<proteinExistence type="predicted"/>
<evidence type="ECO:0000313" key="2">
    <source>
        <dbReference type="Proteomes" id="UP001152795"/>
    </source>
</evidence>
<dbReference type="InterPro" id="IPR043502">
    <property type="entry name" value="DNA/RNA_pol_sf"/>
</dbReference>
<reference evidence="1" key="1">
    <citation type="submission" date="2020-04" db="EMBL/GenBank/DDBJ databases">
        <authorList>
            <person name="Alioto T."/>
            <person name="Alioto T."/>
            <person name="Gomez Garrido J."/>
        </authorList>
    </citation>
    <scope>NUCLEOTIDE SEQUENCE</scope>
    <source>
        <strain evidence="1">A484AB</strain>
    </source>
</reference>
<dbReference type="Pfam" id="PF00078">
    <property type="entry name" value="RVT_1"/>
    <property type="match status" value="1"/>
</dbReference>
<dbReference type="PROSITE" id="PS50878">
    <property type="entry name" value="RT_POL"/>
    <property type="match status" value="1"/>
</dbReference>